<feature type="transmembrane region" description="Helical" evidence="1">
    <location>
        <begin position="7"/>
        <end position="25"/>
    </location>
</feature>
<keyword evidence="1" id="KW-0812">Transmembrane</keyword>
<evidence type="ECO:0000256" key="1">
    <source>
        <dbReference type="SAM" id="Phobius"/>
    </source>
</evidence>
<feature type="transmembrane region" description="Helical" evidence="1">
    <location>
        <begin position="121"/>
        <end position="142"/>
    </location>
</feature>
<comment type="caution">
    <text evidence="3">The sequence shown here is derived from an EMBL/GenBank/DDBJ whole genome shotgun (WGS) entry which is preliminary data.</text>
</comment>
<evidence type="ECO:0000259" key="2">
    <source>
        <dbReference type="Pfam" id="PF07331"/>
    </source>
</evidence>
<proteinExistence type="predicted"/>
<dbReference type="Pfam" id="PF07331">
    <property type="entry name" value="TctB"/>
    <property type="match status" value="1"/>
</dbReference>
<accession>A0ABR9ZQ66</accession>
<dbReference type="InterPro" id="IPR009936">
    <property type="entry name" value="DUF1468"/>
</dbReference>
<dbReference type="RefSeq" id="WP_194700802.1">
    <property type="nucleotide sequence ID" value="NZ_JADKNH010000003.1"/>
</dbReference>
<keyword evidence="4" id="KW-1185">Reference proteome</keyword>
<feature type="domain" description="DUF1468" evidence="2">
    <location>
        <begin position="9"/>
        <end position="145"/>
    </location>
</feature>
<name>A0ABR9ZQ66_9FIRM</name>
<organism evidence="3 4">
    <name type="scientific">Fusibacter ferrireducens</name>
    <dbReference type="NCBI Taxonomy" id="2785058"/>
    <lineage>
        <taxon>Bacteria</taxon>
        <taxon>Bacillati</taxon>
        <taxon>Bacillota</taxon>
        <taxon>Clostridia</taxon>
        <taxon>Eubacteriales</taxon>
        <taxon>Eubacteriales Family XII. Incertae Sedis</taxon>
        <taxon>Fusibacter</taxon>
    </lineage>
</organism>
<gene>
    <name evidence="3" type="ORF">ISU02_05490</name>
</gene>
<reference evidence="3 4" key="1">
    <citation type="submission" date="2020-11" db="EMBL/GenBank/DDBJ databases">
        <title>Fusibacter basophilias sp. nov.</title>
        <authorList>
            <person name="Qiu D."/>
        </authorList>
    </citation>
    <scope>NUCLEOTIDE SEQUENCE [LARGE SCALE GENOMIC DNA]</scope>
    <source>
        <strain evidence="3 4">Q10-2</strain>
    </source>
</reference>
<dbReference type="EMBL" id="JADKNH010000003">
    <property type="protein sequence ID" value="MBF4692559.1"/>
    <property type="molecule type" value="Genomic_DNA"/>
</dbReference>
<keyword evidence="1" id="KW-1133">Transmembrane helix</keyword>
<protein>
    <submittedName>
        <fullName evidence="3">Tripartite tricarboxylate transporter TctB family protein</fullName>
    </submittedName>
</protein>
<keyword evidence="1" id="KW-0472">Membrane</keyword>
<feature type="transmembrane region" description="Helical" evidence="1">
    <location>
        <begin position="37"/>
        <end position="58"/>
    </location>
</feature>
<evidence type="ECO:0000313" key="3">
    <source>
        <dbReference type="EMBL" id="MBF4692559.1"/>
    </source>
</evidence>
<feature type="transmembrane region" description="Helical" evidence="1">
    <location>
        <begin position="79"/>
        <end position="101"/>
    </location>
</feature>
<dbReference type="Proteomes" id="UP000614200">
    <property type="component" value="Unassembled WGS sequence"/>
</dbReference>
<evidence type="ECO:0000313" key="4">
    <source>
        <dbReference type="Proteomes" id="UP000614200"/>
    </source>
</evidence>
<sequence>MEIVFNSIVALFILLYMFFAMQLGASNTEGDIFGAGGFPLVIAVLGIVVLIVITRDILKNKKKIDIPMFNLKTAGGKAVTLNVMAVSLYVVLLNFVGFIIATPIFLITSAKSMGYKEHRALAIYTILVSAVLVFVFGKIFFIPLPRGISVFRDLSYLIY</sequence>